<keyword evidence="4 8" id="KW-0812">Transmembrane</keyword>
<keyword evidence="5 8" id="KW-1133">Transmembrane helix</keyword>
<feature type="transmembrane region" description="Helical" evidence="8">
    <location>
        <begin position="318"/>
        <end position="337"/>
    </location>
</feature>
<keyword evidence="3" id="KW-0808">Transferase</keyword>
<feature type="transmembrane region" description="Helical" evidence="8">
    <location>
        <begin position="149"/>
        <end position="171"/>
    </location>
</feature>
<protein>
    <submittedName>
        <fullName evidence="9">Polyprenol phosphomannose-dependent alpha 1,6 mannosyltransferase MptB</fullName>
    </submittedName>
</protein>
<evidence type="ECO:0000256" key="4">
    <source>
        <dbReference type="ARBA" id="ARBA00022692"/>
    </source>
</evidence>
<dbReference type="PROSITE" id="PS51257">
    <property type="entry name" value="PROKAR_LIPOPROTEIN"/>
    <property type="match status" value="1"/>
</dbReference>
<proteinExistence type="inferred from homology"/>
<feature type="transmembrane region" description="Helical" evidence="8">
    <location>
        <begin position="421"/>
        <end position="441"/>
    </location>
</feature>
<dbReference type="EMBL" id="JBHRYQ010000001">
    <property type="protein sequence ID" value="MFC3809734.1"/>
    <property type="molecule type" value="Genomic_DNA"/>
</dbReference>
<keyword evidence="6 8" id="KW-0472">Membrane</keyword>
<evidence type="ECO:0000256" key="6">
    <source>
        <dbReference type="ARBA" id="ARBA00023136"/>
    </source>
</evidence>
<sequence length="444" mass="51727">MIKSEKYAIYIAGITSACAYFMLAHFIERTTFFSLLAYFSICFAGYYFLRNISFKVALTFGIAFRILFFVAIPALSQDFYRFIWDGRLLALGGNPFLDTPNQILSQTHIYDAHFLVAKMGDLSANNFSNYPPLNQAIFGITAWLSRDSLLLNVILFRIIIILADVGNFFFLRKILSYLKKPTHFANLYFLNPLVIVELTGNLHFEGVMMFFFALALYLLICKKYYSLSALMMACSILIKLLPLLLLPFILRKIGFKASIKYYSLCILISILSFAFFYDPLLIQHYTKTVGLWFGKFEFNASIYYLFREVGFWITGYNIIGILGKLLPVSVLAFMGYLSLKKGETQNPQFITYMLISLSAYFFVSTTVHPWYLITLLFLNVFVNFRYIWIWSYTVILSYFAYSNPDFKESPWLLFIEYLPVYYLFIQAIPQYSLPFQTTFFLKKK</sequence>
<comment type="similarity">
    <text evidence="7">Belongs to the MptA/B family.</text>
</comment>
<feature type="transmembrane region" description="Helical" evidence="8">
    <location>
        <begin position="32"/>
        <end position="49"/>
    </location>
</feature>
<dbReference type="GO" id="GO:0016757">
    <property type="term" value="F:glycosyltransferase activity"/>
    <property type="evidence" value="ECO:0007669"/>
    <property type="project" value="UniProtKB-KW"/>
</dbReference>
<dbReference type="Proteomes" id="UP001595616">
    <property type="component" value="Unassembled WGS sequence"/>
</dbReference>
<feature type="transmembrane region" description="Helical" evidence="8">
    <location>
        <begin position="7"/>
        <end position="26"/>
    </location>
</feature>
<evidence type="ECO:0000313" key="9">
    <source>
        <dbReference type="EMBL" id="MFC3809734.1"/>
    </source>
</evidence>
<name>A0ABV7YT22_9BACT</name>
<comment type="subcellular location">
    <subcellularLocation>
        <location evidence="1">Membrane</location>
        <topology evidence="1">Multi-pass membrane protein</topology>
    </subcellularLocation>
</comment>
<feature type="transmembrane region" description="Helical" evidence="8">
    <location>
        <begin position="289"/>
        <end position="306"/>
    </location>
</feature>
<feature type="transmembrane region" description="Helical" evidence="8">
    <location>
        <begin position="56"/>
        <end position="75"/>
    </location>
</feature>
<gene>
    <name evidence="9" type="primary">mptB</name>
    <name evidence="9" type="ORF">ACFOOI_03625</name>
</gene>
<keyword evidence="2 9" id="KW-0328">Glycosyltransferase</keyword>
<organism evidence="9 10">
    <name type="scientific">Lacihabitans lacunae</name>
    <dbReference type="NCBI Taxonomy" id="1028214"/>
    <lineage>
        <taxon>Bacteria</taxon>
        <taxon>Pseudomonadati</taxon>
        <taxon>Bacteroidota</taxon>
        <taxon>Cytophagia</taxon>
        <taxon>Cytophagales</taxon>
        <taxon>Leadbetterellaceae</taxon>
        <taxon>Lacihabitans</taxon>
    </lineage>
</organism>
<feature type="transmembrane region" description="Helical" evidence="8">
    <location>
        <begin position="384"/>
        <end position="401"/>
    </location>
</feature>
<evidence type="ECO:0000256" key="8">
    <source>
        <dbReference type="SAM" id="Phobius"/>
    </source>
</evidence>
<evidence type="ECO:0000256" key="3">
    <source>
        <dbReference type="ARBA" id="ARBA00022679"/>
    </source>
</evidence>
<feature type="transmembrane region" description="Helical" evidence="8">
    <location>
        <begin position="261"/>
        <end position="277"/>
    </location>
</feature>
<evidence type="ECO:0000256" key="7">
    <source>
        <dbReference type="ARBA" id="ARBA00043987"/>
    </source>
</evidence>
<dbReference type="RefSeq" id="WP_379835171.1">
    <property type="nucleotide sequence ID" value="NZ_JBHRYQ010000001.1"/>
</dbReference>
<evidence type="ECO:0000256" key="5">
    <source>
        <dbReference type="ARBA" id="ARBA00022989"/>
    </source>
</evidence>
<evidence type="ECO:0000256" key="2">
    <source>
        <dbReference type="ARBA" id="ARBA00022676"/>
    </source>
</evidence>
<dbReference type="InterPro" id="IPR049829">
    <property type="entry name" value="MptA/B-like"/>
</dbReference>
<dbReference type="Pfam" id="PF26314">
    <property type="entry name" value="MptA_B_family"/>
    <property type="match status" value="1"/>
</dbReference>
<comment type="caution">
    <text evidence="9">The sequence shown here is derived from an EMBL/GenBank/DDBJ whole genome shotgun (WGS) entry which is preliminary data.</text>
</comment>
<evidence type="ECO:0000256" key="1">
    <source>
        <dbReference type="ARBA" id="ARBA00004141"/>
    </source>
</evidence>
<accession>A0ABV7YT22</accession>
<feature type="transmembrane region" description="Helical" evidence="8">
    <location>
        <begin position="226"/>
        <end position="249"/>
    </location>
</feature>
<feature type="transmembrane region" description="Helical" evidence="8">
    <location>
        <begin position="349"/>
        <end position="372"/>
    </location>
</feature>
<dbReference type="NCBIfam" id="NF038066">
    <property type="entry name" value="MptB"/>
    <property type="match status" value="1"/>
</dbReference>
<keyword evidence="10" id="KW-1185">Reference proteome</keyword>
<reference evidence="10" key="1">
    <citation type="journal article" date="2019" name="Int. J. Syst. Evol. Microbiol.">
        <title>The Global Catalogue of Microorganisms (GCM) 10K type strain sequencing project: providing services to taxonomists for standard genome sequencing and annotation.</title>
        <authorList>
            <consortium name="The Broad Institute Genomics Platform"/>
            <consortium name="The Broad Institute Genome Sequencing Center for Infectious Disease"/>
            <person name="Wu L."/>
            <person name="Ma J."/>
        </authorList>
    </citation>
    <scope>NUCLEOTIDE SEQUENCE [LARGE SCALE GENOMIC DNA]</scope>
    <source>
        <strain evidence="10">CECT 7956</strain>
    </source>
</reference>
<evidence type="ECO:0000313" key="10">
    <source>
        <dbReference type="Proteomes" id="UP001595616"/>
    </source>
</evidence>